<accession>A0AAJ8E315</accession>
<organism evidence="2">
    <name type="scientific">Aspergillus niger</name>
    <dbReference type="NCBI Taxonomy" id="5061"/>
    <lineage>
        <taxon>Eukaryota</taxon>
        <taxon>Fungi</taxon>
        <taxon>Dikarya</taxon>
        <taxon>Ascomycota</taxon>
        <taxon>Pezizomycotina</taxon>
        <taxon>Eurotiomycetes</taxon>
        <taxon>Eurotiomycetidae</taxon>
        <taxon>Eurotiales</taxon>
        <taxon>Aspergillaceae</taxon>
        <taxon>Aspergillus</taxon>
        <taxon>Aspergillus subgen. Circumdati</taxon>
    </lineage>
</organism>
<dbReference type="GeneID" id="84592650"/>
<dbReference type="AlphaFoldDB" id="A0AAJ8E315"/>
<dbReference type="RefSeq" id="XP_059605553.1">
    <property type="nucleotide sequence ID" value="XM_059751045.1"/>
</dbReference>
<reference evidence="2" key="2">
    <citation type="submission" date="2025-08" db="UniProtKB">
        <authorList>
            <consortium name="RefSeq"/>
        </authorList>
    </citation>
    <scope>IDENTIFICATION</scope>
</reference>
<dbReference type="KEGG" id="ang:An12g07680"/>
<dbReference type="VEuPathDB" id="FungiDB:An12g07680"/>
<name>A0AAJ8E315_ASPNG</name>
<reference evidence="2" key="1">
    <citation type="submission" date="2025-02" db="EMBL/GenBank/DDBJ databases">
        <authorList>
            <consortium name="NCBI Genome Project"/>
        </authorList>
    </citation>
    <scope>NUCLEOTIDE SEQUENCE</scope>
</reference>
<protein>
    <submittedName>
        <fullName evidence="2">Uncharacterized protein</fullName>
    </submittedName>
</protein>
<evidence type="ECO:0000256" key="1">
    <source>
        <dbReference type="SAM" id="MobiDB-lite"/>
    </source>
</evidence>
<evidence type="ECO:0000313" key="2">
    <source>
        <dbReference type="RefSeq" id="XP_059605553.1"/>
    </source>
</evidence>
<gene>
    <name evidence="2" type="ORF">An12g07680</name>
</gene>
<feature type="compositionally biased region" description="Basic and acidic residues" evidence="1">
    <location>
        <begin position="78"/>
        <end position="102"/>
    </location>
</feature>
<sequence>MAFLETGPPGDKSCTRAADCGDSWCELCDADSSIRGRSSDKSRVSIGSMAIGARTLPFMQLLKKGLLNTGDTTADVETTLRDGDRMTDATREPDEVERDRRGSAGNPRDPIRPPRLVTCRLILDFTATRAQSRRYYDCTDICHNTGLSIKTRLKNCPFPRQMSSAMKHSDHNGGISRRHGMLDNVFSPRIDPRVRIKTGLQDDCRPRVGSNPWGHSTSLEWLWSAAECIPALCARPSRTASISTVFGILRAQVCGTCCTTFLCETPDDLRRLGLKSRAFDGLMSPGCWSLLTDFGIDLKPRAGGREIRRREANPSQVGRSDLPGHWLWGISKASTEMPGTMPLMQRNTAIGSLPASNNPTS</sequence>
<proteinExistence type="predicted"/>
<feature type="region of interest" description="Disordered" evidence="1">
    <location>
        <begin position="77"/>
        <end position="112"/>
    </location>
</feature>